<accession>A0ABQ7R191</accession>
<reference evidence="1 2" key="1">
    <citation type="submission" date="2021-06" db="EMBL/GenBank/DDBJ databases">
        <title>A haploid diamondback moth (Plutella xylostella L.) genome assembly resolves 31 chromosomes and identifies a diamide resistance mutation.</title>
        <authorList>
            <person name="Ward C.M."/>
            <person name="Perry K.D."/>
            <person name="Baker G."/>
            <person name="Powis K."/>
            <person name="Heckel D.G."/>
            <person name="Baxter S.W."/>
        </authorList>
    </citation>
    <scope>NUCLEOTIDE SEQUENCE [LARGE SCALE GENOMIC DNA]</scope>
    <source>
        <strain evidence="1 2">LV</strain>
        <tissue evidence="1">Single pupa</tissue>
    </source>
</reference>
<dbReference type="EMBL" id="JAHIBW010000005">
    <property type="protein sequence ID" value="KAG7311059.1"/>
    <property type="molecule type" value="Genomic_DNA"/>
</dbReference>
<keyword evidence="2" id="KW-1185">Reference proteome</keyword>
<comment type="caution">
    <text evidence="1">The sequence shown here is derived from an EMBL/GenBank/DDBJ whole genome shotgun (WGS) entry which is preliminary data.</text>
</comment>
<proteinExistence type="predicted"/>
<gene>
    <name evidence="1" type="ORF">JYU34_003917</name>
</gene>
<name>A0ABQ7R191_PLUXY</name>
<organism evidence="1 2">
    <name type="scientific">Plutella xylostella</name>
    <name type="common">Diamondback moth</name>
    <name type="synonym">Plutella maculipennis</name>
    <dbReference type="NCBI Taxonomy" id="51655"/>
    <lineage>
        <taxon>Eukaryota</taxon>
        <taxon>Metazoa</taxon>
        <taxon>Ecdysozoa</taxon>
        <taxon>Arthropoda</taxon>
        <taxon>Hexapoda</taxon>
        <taxon>Insecta</taxon>
        <taxon>Pterygota</taxon>
        <taxon>Neoptera</taxon>
        <taxon>Endopterygota</taxon>
        <taxon>Lepidoptera</taxon>
        <taxon>Glossata</taxon>
        <taxon>Ditrysia</taxon>
        <taxon>Yponomeutoidea</taxon>
        <taxon>Plutellidae</taxon>
        <taxon>Plutella</taxon>
    </lineage>
</organism>
<dbReference type="Proteomes" id="UP000823941">
    <property type="component" value="Chromosome 5"/>
</dbReference>
<evidence type="ECO:0000313" key="2">
    <source>
        <dbReference type="Proteomes" id="UP000823941"/>
    </source>
</evidence>
<protein>
    <submittedName>
        <fullName evidence="1">Uncharacterized protein</fullName>
    </submittedName>
</protein>
<evidence type="ECO:0000313" key="1">
    <source>
        <dbReference type="EMBL" id="KAG7311059.1"/>
    </source>
</evidence>
<sequence>MVARAQIQDPRWRIRKRSAANNFPRPCARGANCSRLMMAAGGRARPAGWLSREYDADSPCASYTVNELVFWV</sequence>